<dbReference type="Proteomes" id="UP001499978">
    <property type="component" value="Unassembled WGS sequence"/>
</dbReference>
<dbReference type="Pfam" id="PF11716">
    <property type="entry name" value="MDMPI_N"/>
    <property type="match status" value="1"/>
</dbReference>
<name>A0ABP6A2R9_9ACTN</name>
<sequence length="250" mass="27268">MEMNAPQFRRHLDDERDLLLAALPAALDAKVPTCPEWTGAELARHVALVYLDKVQCMRHGEPANWPPEHPDEAPIDLLRSSYQTLTDEFDQREPESAAYTWYQPDQTVGFWIRRMAHETLIHRVDAELTAGSAVTAIDAGLALDGIDEVLRVFLEFSTAEWPDECGAALAEAFGLTFVVAAGDQAWTLTAAAGGVTVSDGRAADPAAVVAGDPDPVLRWLWRRVGPEVVQLSGDNAALARLSALMRAVTQ</sequence>
<dbReference type="PANTHER" id="PTHR40758:SF1">
    <property type="entry name" value="CONSERVED PROTEIN"/>
    <property type="match status" value="1"/>
</dbReference>
<dbReference type="GO" id="GO:0016853">
    <property type="term" value="F:isomerase activity"/>
    <property type="evidence" value="ECO:0007669"/>
    <property type="project" value="UniProtKB-KW"/>
</dbReference>
<feature type="domain" description="MDMPI C-terminal" evidence="1">
    <location>
        <begin position="141"/>
        <end position="240"/>
    </location>
</feature>
<evidence type="ECO:0000313" key="4">
    <source>
        <dbReference type="Proteomes" id="UP001499978"/>
    </source>
</evidence>
<dbReference type="InterPro" id="IPR024344">
    <property type="entry name" value="MDMPI_metal-binding"/>
</dbReference>
<dbReference type="SUPFAM" id="SSF109854">
    <property type="entry name" value="DinB/YfiT-like putative metalloenzymes"/>
    <property type="match status" value="1"/>
</dbReference>
<reference evidence="4" key="1">
    <citation type="journal article" date="2019" name="Int. J. Syst. Evol. Microbiol.">
        <title>The Global Catalogue of Microorganisms (GCM) 10K type strain sequencing project: providing services to taxonomists for standard genome sequencing and annotation.</title>
        <authorList>
            <consortium name="The Broad Institute Genomics Platform"/>
            <consortium name="The Broad Institute Genome Sequencing Center for Infectious Disease"/>
            <person name="Wu L."/>
            <person name="Ma J."/>
        </authorList>
    </citation>
    <scope>NUCLEOTIDE SEQUENCE [LARGE SCALE GENOMIC DNA]</scope>
    <source>
        <strain evidence="4">JCM 3367</strain>
    </source>
</reference>
<evidence type="ECO:0000259" key="1">
    <source>
        <dbReference type="Pfam" id="PF07398"/>
    </source>
</evidence>
<protein>
    <submittedName>
        <fullName evidence="3">Maleylpyruvate isomerase family mycothiol-dependent enzyme</fullName>
    </submittedName>
</protein>
<dbReference type="PANTHER" id="PTHR40758">
    <property type="entry name" value="CONSERVED PROTEIN"/>
    <property type="match status" value="1"/>
</dbReference>
<dbReference type="InterPro" id="IPR034660">
    <property type="entry name" value="DinB/YfiT-like"/>
</dbReference>
<organism evidence="3 4">
    <name type="scientific">Pilimelia columellifera subsp. columellifera</name>
    <dbReference type="NCBI Taxonomy" id="706583"/>
    <lineage>
        <taxon>Bacteria</taxon>
        <taxon>Bacillati</taxon>
        <taxon>Actinomycetota</taxon>
        <taxon>Actinomycetes</taxon>
        <taxon>Micromonosporales</taxon>
        <taxon>Micromonosporaceae</taxon>
        <taxon>Pilimelia</taxon>
    </lineage>
</organism>
<feature type="domain" description="Mycothiol-dependent maleylpyruvate isomerase metal-binding" evidence="2">
    <location>
        <begin position="10"/>
        <end position="126"/>
    </location>
</feature>
<comment type="caution">
    <text evidence="3">The sequence shown here is derived from an EMBL/GenBank/DDBJ whole genome shotgun (WGS) entry which is preliminary data.</text>
</comment>
<proteinExistence type="predicted"/>
<evidence type="ECO:0000259" key="2">
    <source>
        <dbReference type="Pfam" id="PF11716"/>
    </source>
</evidence>
<dbReference type="Pfam" id="PF07398">
    <property type="entry name" value="MDMPI_C"/>
    <property type="match status" value="1"/>
</dbReference>
<evidence type="ECO:0000313" key="3">
    <source>
        <dbReference type="EMBL" id="GAA2509689.1"/>
    </source>
</evidence>
<dbReference type="InterPro" id="IPR010872">
    <property type="entry name" value="MDMPI_C-term_domain"/>
</dbReference>
<dbReference type="EMBL" id="BAAARY010000001">
    <property type="protein sequence ID" value="GAA2509689.1"/>
    <property type="molecule type" value="Genomic_DNA"/>
</dbReference>
<keyword evidence="4" id="KW-1185">Reference proteome</keyword>
<keyword evidence="3" id="KW-0413">Isomerase</keyword>
<gene>
    <name evidence="3" type="ORF">GCM10010201_00240</name>
</gene>
<accession>A0ABP6A2R9</accession>